<keyword evidence="2" id="KW-1185">Reference proteome</keyword>
<evidence type="ECO:0000313" key="2">
    <source>
        <dbReference type="Proteomes" id="UP001056429"/>
    </source>
</evidence>
<comment type="caution">
    <text evidence="1">The sequence shown here is derived from an EMBL/GenBank/DDBJ whole genome shotgun (WGS) entry which is preliminary data.</text>
</comment>
<reference evidence="1" key="1">
    <citation type="journal article" date="2021" name="mSystems">
        <title>Bacteria and Archaea Synergistically Convert Glycine Betaine to Biogenic Methane in the Formosa Cold Seep of the South China Sea.</title>
        <authorList>
            <person name="Li L."/>
            <person name="Zhang W."/>
            <person name="Zhang S."/>
            <person name="Song L."/>
            <person name="Sun Q."/>
            <person name="Zhang H."/>
            <person name="Xiang H."/>
            <person name="Dong X."/>
        </authorList>
    </citation>
    <scope>NUCLEOTIDE SEQUENCE</scope>
    <source>
        <strain evidence="1">ZWT</strain>
    </source>
</reference>
<dbReference type="Proteomes" id="UP001056429">
    <property type="component" value="Unassembled WGS sequence"/>
</dbReference>
<evidence type="ECO:0000313" key="1">
    <source>
        <dbReference type="EMBL" id="MCM1989716.1"/>
    </source>
</evidence>
<name>A0A9J6P039_9CLOT</name>
<dbReference type="AlphaFoldDB" id="A0A9J6P039"/>
<dbReference type="EMBL" id="JAGSOJ010000002">
    <property type="protein sequence ID" value="MCM1989716.1"/>
    <property type="molecule type" value="Genomic_DNA"/>
</dbReference>
<gene>
    <name evidence="1" type="ORF">KDK92_08190</name>
</gene>
<proteinExistence type="predicted"/>
<organism evidence="1 2">
    <name type="scientific">Oceanirhabdus seepicola</name>
    <dbReference type="NCBI Taxonomy" id="2828781"/>
    <lineage>
        <taxon>Bacteria</taxon>
        <taxon>Bacillati</taxon>
        <taxon>Bacillota</taxon>
        <taxon>Clostridia</taxon>
        <taxon>Eubacteriales</taxon>
        <taxon>Clostridiaceae</taxon>
        <taxon>Oceanirhabdus</taxon>
    </lineage>
</organism>
<accession>A0A9J6P039</accession>
<protein>
    <submittedName>
        <fullName evidence="1">Uncharacterized protein</fullName>
    </submittedName>
</protein>
<sequence>MFRKEKMNVITNNDVLKQFYSTEYPMYKEELKRELDREVKYNFNRIMF</sequence>
<reference evidence="1" key="2">
    <citation type="submission" date="2021-04" db="EMBL/GenBank/DDBJ databases">
        <authorList>
            <person name="Dong X."/>
        </authorList>
    </citation>
    <scope>NUCLEOTIDE SEQUENCE</scope>
    <source>
        <strain evidence="1">ZWT</strain>
    </source>
</reference>
<dbReference type="RefSeq" id="WP_250858741.1">
    <property type="nucleotide sequence ID" value="NZ_JAGSOJ010000002.1"/>
</dbReference>